<proteinExistence type="predicted"/>
<dbReference type="InterPro" id="IPR036864">
    <property type="entry name" value="Zn2-C6_fun-type_DNA-bd_sf"/>
</dbReference>
<dbReference type="GO" id="GO:0008270">
    <property type="term" value="F:zinc ion binding"/>
    <property type="evidence" value="ECO:0007669"/>
    <property type="project" value="InterPro"/>
</dbReference>
<dbReference type="EMBL" id="JAHMHQ010000012">
    <property type="protein sequence ID" value="KAK1635655.1"/>
    <property type="molecule type" value="Genomic_DNA"/>
</dbReference>
<dbReference type="PROSITE" id="PS00463">
    <property type="entry name" value="ZN2_CY6_FUNGAL_1"/>
    <property type="match status" value="1"/>
</dbReference>
<evidence type="ECO:0000259" key="7">
    <source>
        <dbReference type="PROSITE" id="PS50048"/>
    </source>
</evidence>
<feature type="region of interest" description="Disordered" evidence="6">
    <location>
        <begin position="162"/>
        <end position="183"/>
    </location>
</feature>
<name>A0AAI9ZPX2_9PEZI</name>
<dbReference type="GO" id="GO:0000981">
    <property type="term" value="F:DNA-binding transcription factor activity, RNA polymerase II-specific"/>
    <property type="evidence" value="ECO:0007669"/>
    <property type="project" value="InterPro"/>
</dbReference>
<organism evidence="8 9">
    <name type="scientific">Colletotrichum phormii</name>
    <dbReference type="NCBI Taxonomy" id="359342"/>
    <lineage>
        <taxon>Eukaryota</taxon>
        <taxon>Fungi</taxon>
        <taxon>Dikarya</taxon>
        <taxon>Ascomycota</taxon>
        <taxon>Pezizomycotina</taxon>
        <taxon>Sordariomycetes</taxon>
        <taxon>Hypocreomycetidae</taxon>
        <taxon>Glomerellales</taxon>
        <taxon>Glomerellaceae</taxon>
        <taxon>Colletotrichum</taxon>
        <taxon>Colletotrichum acutatum species complex</taxon>
    </lineage>
</organism>
<dbReference type="SMART" id="SM00066">
    <property type="entry name" value="GAL4"/>
    <property type="match status" value="1"/>
</dbReference>
<feature type="domain" description="Zn(2)-C6 fungal-type" evidence="7">
    <location>
        <begin position="15"/>
        <end position="45"/>
    </location>
</feature>
<dbReference type="InterPro" id="IPR050815">
    <property type="entry name" value="TF_fung"/>
</dbReference>
<evidence type="ECO:0000256" key="2">
    <source>
        <dbReference type="ARBA" id="ARBA00022723"/>
    </source>
</evidence>
<reference evidence="8" key="1">
    <citation type="submission" date="2021-06" db="EMBL/GenBank/DDBJ databases">
        <title>Comparative genomics, transcriptomics and evolutionary studies reveal genomic signatures of adaptation to plant cell wall in hemibiotrophic fungi.</title>
        <authorList>
            <consortium name="DOE Joint Genome Institute"/>
            <person name="Baroncelli R."/>
            <person name="Diaz J.F."/>
            <person name="Benocci T."/>
            <person name="Peng M."/>
            <person name="Battaglia E."/>
            <person name="Haridas S."/>
            <person name="Andreopoulos W."/>
            <person name="Labutti K."/>
            <person name="Pangilinan J."/>
            <person name="Floch G.L."/>
            <person name="Makela M.R."/>
            <person name="Henrissat B."/>
            <person name="Grigoriev I.V."/>
            <person name="Crouch J.A."/>
            <person name="De Vries R.P."/>
            <person name="Sukno S.A."/>
            <person name="Thon M.R."/>
        </authorList>
    </citation>
    <scope>NUCLEOTIDE SEQUENCE</scope>
    <source>
        <strain evidence="8">CBS 102054</strain>
    </source>
</reference>
<evidence type="ECO:0000256" key="6">
    <source>
        <dbReference type="SAM" id="MobiDB-lite"/>
    </source>
</evidence>
<keyword evidence="2" id="KW-0479">Metal-binding</keyword>
<evidence type="ECO:0000256" key="4">
    <source>
        <dbReference type="ARBA" id="ARBA00023163"/>
    </source>
</evidence>
<comment type="subcellular location">
    <subcellularLocation>
        <location evidence="1">Nucleus</location>
    </subcellularLocation>
</comment>
<dbReference type="Pfam" id="PF00172">
    <property type="entry name" value="Zn_clus"/>
    <property type="match status" value="1"/>
</dbReference>
<keyword evidence="9" id="KW-1185">Reference proteome</keyword>
<dbReference type="RefSeq" id="XP_060444262.1">
    <property type="nucleotide sequence ID" value="XM_060590573.1"/>
</dbReference>
<dbReference type="InterPro" id="IPR001138">
    <property type="entry name" value="Zn2Cys6_DnaBD"/>
</dbReference>
<dbReference type="PANTHER" id="PTHR47338:SF7">
    <property type="entry name" value="ZN(II)2CYS6 TRANSCRIPTION FACTOR (EUROFUNG)"/>
    <property type="match status" value="1"/>
</dbReference>
<protein>
    <recommendedName>
        <fullName evidence="7">Zn(2)-C6 fungal-type domain-containing protein</fullName>
    </recommendedName>
</protein>
<evidence type="ECO:0000256" key="3">
    <source>
        <dbReference type="ARBA" id="ARBA00023015"/>
    </source>
</evidence>
<gene>
    <name evidence="8" type="ORF">BDP81DRAFT_430059</name>
</gene>
<accession>A0AAI9ZPX2</accession>
<keyword evidence="4" id="KW-0804">Transcription</keyword>
<evidence type="ECO:0000313" key="9">
    <source>
        <dbReference type="Proteomes" id="UP001243989"/>
    </source>
</evidence>
<dbReference type="AlphaFoldDB" id="A0AAI9ZPX2"/>
<dbReference type="PANTHER" id="PTHR47338">
    <property type="entry name" value="ZN(II)2CYS6 TRANSCRIPTION FACTOR (EUROFUNG)-RELATED"/>
    <property type="match status" value="1"/>
</dbReference>
<comment type="caution">
    <text evidence="8">The sequence shown here is derived from an EMBL/GenBank/DDBJ whole genome shotgun (WGS) entry which is preliminary data.</text>
</comment>
<feature type="compositionally biased region" description="Polar residues" evidence="6">
    <location>
        <begin position="233"/>
        <end position="242"/>
    </location>
</feature>
<evidence type="ECO:0000256" key="1">
    <source>
        <dbReference type="ARBA" id="ARBA00004123"/>
    </source>
</evidence>
<dbReference type="Gene3D" id="4.10.240.10">
    <property type="entry name" value="Zn(2)-C6 fungal-type DNA-binding domain"/>
    <property type="match status" value="1"/>
</dbReference>
<dbReference type="CDD" id="cd00067">
    <property type="entry name" value="GAL4"/>
    <property type="match status" value="1"/>
</dbReference>
<sequence length="265" mass="28776">MAGQGIKKTTRSRGACLACRARKHKCSGERPKCAQCGMNNVSCQWPEQRKRGPPKHYILTMEKRLMETEQVLGALLAQVSGDQLVSAFRDLRGPGLRSTGGASSTNDGTSLEVVKGQKFGPVYWGNYPLDSAEAVHRWWEDRTSIDPSDAPTMDSQVFEVAATNDSPTDNTPGGDDSCGDDDIEETEGMRRAESMEADETLIINPDVSRDSEQYSTRIRGIGGGAAGSPVEAVTSSGPSLNTGADERRRETQLPIPESYESAFLW</sequence>
<feature type="region of interest" description="Disordered" evidence="6">
    <location>
        <begin position="218"/>
        <end position="265"/>
    </location>
</feature>
<keyword evidence="5" id="KW-0539">Nucleus</keyword>
<dbReference type="Proteomes" id="UP001243989">
    <property type="component" value="Unassembled WGS sequence"/>
</dbReference>
<dbReference type="GO" id="GO:0005634">
    <property type="term" value="C:nucleus"/>
    <property type="evidence" value="ECO:0007669"/>
    <property type="project" value="UniProtKB-SubCell"/>
</dbReference>
<evidence type="ECO:0000256" key="5">
    <source>
        <dbReference type="ARBA" id="ARBA00023242"/>
    </source>
</evidence>
<dbReference type="PROSITE" id="PS50048">
    <property type="entry name" value="ZN2_CY6_FUNGAL_2"/>
    <property type="match status" value="1"/>
</dbReference>
<dbReference type="GeneID" id="85475435"/>
<evidence type="ECO:0000313" key="8">
    <source>
        <dbReference type="EMBL" id="KAK1635655.1"/>
    </source>
</evidence>
<keyword evidence="3" id="KW-0805">Transcription regulation</keyword>
<dbReference type="SUPFAM" id="SSF57701">
    <property type="entry name" value="Zn2/Cys6 DNA-binding domain"/>
    <property type="match status" value="1"/>
</dbReference>